<dbReference type="OrthoDB" id="712387at2"/>
<reference evidence="2 3" key="1">
    <citation type="submission" date="2019-12" db="EMBL/GenBank/DDBJ databases">
        <authorList>
            <person name="Dong K."/>
        </authorList>
    </citation>
    <scope>NUCLEOTIDE SEQUENCE [LARGE SCALE GENOMIC DNA]</scope>
    <source>
        <strain evidence="2 3">JCM 31225</strain>
    </source>
</reference>
<dbReference type="EMBL" id="WSQA01000002">
    <property type="protein sequence ID" value="MVZ60953.1"/>
    <property type="molecule type" value="Genomic_DNA"/>
</dbReference>
<feature type="signal peptide" evidence="1">
    <location>
        <begin position="1"/>
        <end position="19"/>
    </location>
</feature>
<organism evidence="2 3">
    <name type="scientific">Sphingobacterium humi</name>
    <dbReference type="NCBI Taxonomy" id="1796905"/>
    <lineage>
        <taxon>Bacteria</taxon>
        <taxon>Pseudomonadati</taxon>
        <taxon>Bacteroidota</taxon>
        <taxon>Sphingobacteriia</taxon>
        <taxon>Sphingobacteriales</taxon>
        <taxon>Sphingobacteriaceae</taxon>
        <taxon>Sphingobacterium</taxon>
    </lineage>
</organism>
<accession>A0A6N8KU16</accession>
<evidence type="ECO:0000313" key="3">
    <source>
        <dbReference type="Proteomes" id="UP000435036"/>
    </source>
</evidence>
<comment type="caution">
    <text evidence="2">The sequence shown here is derived from an EMBL/GenBank/DDBJ whole genome shotgun (WGS) entry which is preliminary data.</text>
</comment>
<feature type="chain" id="PRO_5026723635" evidence="1">
    <location>
        <begin position="20"/>
        <end position="209"/>
    </location>
</feature>
<name>A0A6N8KU16_9SPHI</name>
<dbReference type="AlphaFoldDB" id="A0A6N8KU16"/>
<evidence type="ECO:0000313" key="2">
    <source>
        <dbReference type="EMBL" id="MVZ60953.1"/>
    </source>
</evidence>
<proteinExistence type="predicted"/>
<keyword evidence="3" id="KW-1185">Reference proteome</keyword>
<dbReference type="RefSeq" id="WP_160367604.1">
    <property type="nucleotide sequence ID" value="NZ_WSQA01000002.1"/>
</dbReference>
<protein>
    <submittedName>
        <fullName evidence="2">Uncharacterized protein</fullName>
    </submittedName>
</protein>
<sequence length="209" mass="22721">MKYIIFSLSLFFAAYSAQAQQVEHIQKLEIAKKKRKSIGGRDSTVVIRIDTLIMKDQAKLEFFGKKDVKLEIGHAIIGNKAVISGTDGKNNATNFDIKANIQSLGSLYVIARGWDAMNGTKTFPNGDGGEVKFAYASSGIVPQTDNKKGKNYLMVDVQEGGLRGNPTSDLRNIYSQIQTSAPGLRGIPQGQVYSGSPGKKGKVEIKAYD</sequence>
<dbReference type="Proteomes" id="UP000435036">
    <property type="component" value="Unassembled WGS sequence"/>
</dbReference>
<gene>
    <name evidence="2" type="ORF">GQF63_02845</name>
</gene>
<evidence type="ECO:0000256" key="1">
    <source>
        <dbReference type="SAM" id="SignalP"/>
    </source>
</evidence>
<keyword evidence="1" id="KW-0732">Signal</keyword>